<dbReference type="AlphaFoldDB" id="A0A7J6V6Z9"/>
<accession>A0A7J6V6Z9</accession>
<gene>
    <name evidence="1" type="ORF">FRX31_029510</name>
</gene>
<evidence type="ECO:0000313" key="2">
    <source>
        <dbReference type="Proteomes" id="UP000554482"/>
    </source>
</evidence>
<reference evidence="1 2" key="1">
    <citation type="submission" date="2020-06" db="EMBL/GenBank/DDBJ databases">
        <title>Transcriptomic and genomic resources for Thalictrum thalictroides and T. hernandezii: Facilitating candidate gene discovery in an emerging model plant lineage.</title>
        <authorList>
            <person name="Arias T."/>
            <person name="Riano-Pachon D.M."/>
            <person name="Di Stilio V.S."/>
        </authorList>
    </citation>
    <scope>NUCLEOTIDE SEQUENCE [LARGE SCALE GENOMIC DNA]</scope>
    <source>
        <strain evidence="2">cv. WT478/WT964</strain>
        <tissue evidence="1">Leaves</tissue>
    </source>
</reference>
<dbReference type="EMBL" id="JABWDY010036816">
    <property type="protein sequence ID" value="KAF5180904.1"/>
    <property type="molecule type" value="Genomic_DNA"/>
</dbReference>
<organism evidence="1 2">
    <name type="scientific">Thalictrum thalictroides</name>
    <name type="common">Rue-anemone</name>
    <name type="synonym">Anemone thalictroides</name>
    <dbReference type="NCBI Taxonomy" id="46969"/>
    <lineage>
        <taxon>Eukaryota</taxon>
        <taxon>Viridiplantae</taxon>
        <taxon>Streptophyta</taxon>
        <taxon>Embryophyta</taxon>
        <taxon>Tracheophyta</taxon>
        <taxon>Spermatophyta</taxon>
        <taxon>Magnoliopsida</taxon>
        <taxon>Ranunculales</taxon>
        <taxon>Ranunculaceae</taxon>
        <taxon>Thalictroideae</taxon>
        <taxon>Thalictrum</taxon>
    </lineage>
</organism>
<protein>
    <submittedName>
        <fullName evidence="1">Uncharacterized protein</fullName>
    </submittedName>
</protein>
<keyword evidence="2" id="KW-1185">Reference proteome</keyword>
<name>A0A7J6V6Z9_THATH</name>
<proteinExistence type="predicted"/>
<sequence>MAPTNNNEFLKKNLDAAINGLKDELKADFKEDLKFQLQALTKLIKDSLTPQQPSTDSSNITHQNSFITNAFATLKTPTTLTENIIAALPITTNLSIEFLNQPYNTN</sequence>
<evidence type="ECO:0000313" key="1">
    <source>
        <dbReference type="EMBL" id="KAF5180904.1"/>
    </source>
</evidence>
<dbReference type="Proteomes" id="UP000554482">
    <property type="component" value="Unassembled WGS sequence"/>
</dbReference>
<comment type="caution">
    <text evidence="1">The sequence shown here is derived from an EMBL/GenBank/DDBJ whole genome shotgun (WGS) entry which is preliminary data.</text>
</comment>